<sequence>MSEERKALKPILRQPKKVKGSTLKEKTVNVAGNNDFGASMPNANVERTNANEIKEKQIKQLEKISSTQRVAPATKEKIKLLDYFLPKSIEKDTSFNGVVLRLIDEYIKDNLAERQKKTFTEMYQKRIDELTR</sequence>
<organism evidence="1">
    <name type="scientific">Levilactobacillus brevis</name>
    <name type="common">Lactobacillus brevis</name>
    <dbReference type="NCBI Taxonomy" id="1580"/>
    <lineage>
        <taxon>Bacteria</taxon>
        <taxon>Bacillati</taxon>
        <taxon>Bacillota</taxon>
        <taxon>Bacilli</taxon>
        <taxon>Lactobacillales</taxon>
        <taxon>Lactobacillaceae</taxon>
        <taxon>Levilactobacillus</taxon>
    </lineage>
</organism>
<evidence type="ECO:0000313" key="3">
    <source>
        <dbReference type="Proteomes" id="UP000307074"/>
    </source>
</evidence>
<proteinExistence type="predicted"/>
<keyword evidence="1" id="KW-0614">Plasmid</keyword>
<dbReference type="EMBL" id="CP031199">
    <property type="protein sequence ID" value="QCZ54472.1"/>
    <property type="molecule type" value="Genomic_DNA"/>
</dbReference>
<reference evidence="1" key="1">
    <citation type="journal article" date="2009" name="Microbiology">
        <title>Characterization of four plasmids harboured in a Lactobacillus brevis strain encoding a novel bacteriocin, brevicin 925A, and construction of a shuttle vector for lactic acid bacteria and Escherichia coli.</title>
        <authorList>
            <person name="Wada T."/>
            <person name="Noda M."/>
            <person name="Kashiwabara F."/>
            <person name="Jeon H.J."/>
            <person name="Shirakawa A."/>
            <person name="Yabu H."/>
            <person name="Matoba Y."/>
            <person name="Kumagai T."/>
            <person name="Sugiyama M."/>
        </authorList>
    </citation>
    <scope>NUCLEOTIDE SEQUENCE</scope>
    <source>
        <strain evidence="1">925A</strain>
        <plasmid evidence="1">pLB925A04</plasmid>
    </source>
</reference>
<evidence type="ECO:0000313" key="1">
    <source>
        <dbReference type="EMBL" id="BAH56438.1"/>
    </source>
</evidence>
<gene>
    <name evidence="2" type="ORF">UCCLBBS449_pA0066</name>
</gene>
<dbReference type="Proteomes" id="UP000307074">
    <property type="component" value="Plasmid pUCCLBBS449_A"/>
</dbReference>
<accession>C0SQQ6</accession>
<evidence type="ECO:0000313" key="2">
    <source>
        <dbReference type="EMBL" id="QCZ54472.1"/>
    </source>
</evidence>
<dbReference type="RefSeq" id="WP_012695419.1">
    <property type="nucleotide sequence ID" value="NC_012551.1"/>
</dbReference>
<geneLocation type="plasmid" evidence="1">
    <name>pLB925A04</name>
</geneLocation>
<name>C0SQQ6_LEVBR</name>
<dbReference type="AlphaFoldDB" id="C0SQQ6"/>
<geneLocation type="plasmid" evidence="3">
    <name>pucclbbs449_a</name>
</geneLocation>
<geneLocation type="plasmid" evidence="2">
    <name>pUCCLBBS449_A</name>
</geneLocation>
<dbReference type="EMBL" id="AB370337">
    <property type="protein sequence ID" value="BAH56438.1"/>
    <property type="molecule type" value="Genomic_DNA"/>
</dbReference>
<reference evidence="2 3" key="2">
    <citation type="submission" date="2018-07" db="EMBL/GenBank/DDBJ databases">
        <authorList>
            <person name="Feyereisen M."/>
        </authorList>
    </citation>
    <scope>NUCLEOTIDE SEQUENCE [LARGE SCALE GENOMIC DNA]</scope>
    <source>
        <strain evidence="2 3">UCCLBBS449</strain>
        <plasmid evidence="2">pUCCLBBS449_A</plasmid>
        <plasmid evidence="3">pucclbbs449_a</plasmid>
    </source>
</reference>
<protein>
    <submittedName>
        <fullName evidence="1">Uncharacterized protein</fullName>
    </submittedName>
</protein>